<protein>
    <recommendedName>
        <fullName evidence="8">Homeobox domain-containing protein</fullName>
    </recommendedName>
</protein>
<sequence>MENELHVFGNDVHNLEPPFDQNMNFSERRKRTSYKIEDILGIKIKTSDGEEESDESMENLSPTTSGSLNGSEDDSDVFDNSPTLDHNTLMTTVADQHVNSLSASPTNNFMAMSGVTHNRPRIPIKKRRYRTTFTTHQLEELESIFNRTHYPDVFLREEIALKLGLTEARIQVWFQNRRAKWRKRNKTNVNQPHQIPFGSPATNNPMNPLQSNAAMRLMNSKSNYGGNNAPTLMGYQQSPMVYNNILKSLSNQPSPKMISENRNNSNNLFWYRCGANAQAPQRNFFPCSTDSRNISPGNNTNFYFGEKVADESQPNWWDMQSQTV</sequence>
<comment type="subcellular location">
    <subcellularLocation>
        <location evidence="1 5 6">Nucleus</location>
    </subcellularLocation>
</comment>
<dbReference type="PRINTS" id="PR00031">
    <property type="entry name" value="HTHREPRESSR"/>
</dbReference>
<dbReference type="InterPro" id="IPR001356">
    <property type="entry name" value="HD"/>
</dbReference>
<dbReference type="GO" id="GO:0000977">
    <property type="term" value="F:RNA polymerase II transcription regulatory region sequence-specific DNA binding"/>
    <property type="evidence" value="ECO:0007669"/>
    <property type="project" value="TreeGrafter"/>
</dbReference>
<evidence type="ECO:0000256" key="2">
    <source>
        <dbReference type="ARBA" id="ARBA00023125"/>
    </source>
</evidence>
<evidence type="ECO:0000256" key="7">
    <source>
        <dbReference type="SAM" id="MobiDB-lite"/>
    </source>
</evidence>
<organism evidence="9 10">
    <name type="scientific">Clytia hemisphaerica</name>
    <dbReference type="NCBI Taxonomy" id="252671"/>
    <lineage>
        <taxon>Eukaryota</taxon>
        <taxon>Metazoa</taxon>
        <taxon>Cnidaria</taxon>
        <taxon>Hydrozoa</taxon>
        <taxon>Hydroidolina</taxon>
        <taxon>Leptothecata</taxon>
        <taxon>Obeliida</taxon>
        <taxon>Clytiidae</taxon>
        <taxon>Clytia</taxon>
    </lineage>
</organism>
<feature type="domain" description="Homeobox" evidence="8">
    <location>
        <begin position="124"/>
        <end position="184"/>
    </location>
</feature>
<dbReference type="PROSITE" id="PS50071">
    <property type="entry name" value="HOMEOBOX_2"/>
    <property type="match status" value="1"/>
</dbReference>
<name>A0A7M6DP92_9CNID</name>
<dbReference type="GeneID" id="136814725"/>
<evidence type="ECO:0000313" key="10">
    <source>
        <dbReference type="Proteomes" id="UP000594262"/>
    </source>
</evidence>
<dbReference type="CDD" id="cd00086">
    <property type="entry name" value="homeodomain"/>
    <property type="match status" value="1"/>
</dbReference>
<dbReference type="GO" id="GO:0000981">
    <property type="term" value="F:DNA-binding transcription factor activity, RNA polymerase II-specific"/>
    <property type="evidence" value="ECO:0007669"/>
    <property type="project" value="InterPro"/>
</dbReference>
<dbReference type="PANTHER" id="PTHR24329:SF543">
    <property type="entry name" value="FI01017P-RELATED"/>
    <property type="match status" value="1"/>
</dbReference>
<evidence type="ECO:0000256" key="3">
    <source>
        <dbReference type="ARBA" id="ARBA00023155"/>
    </source>
</evidence>
<dbReference type="AlphaFoldDB" id="A0A7M6DP92"/>
<dbReference type="GO" id="GO:0005634">
    <property type="term" value="C:nucleus"/>
    <property type="evidence" value="ECO:0007669"/>
    <property type="project" value="UniProtKB-SubCell"/>
</dbReference>
<evidence type="ECO:0000259" key="8">
    <source>
        <dbReference type="PROSITE" id="PS50071"/>
    </source>
</evidence>
<dbReference type="EnsemblMetazoa" id="CLYHEMT019637.1">
    <property type="protein sequence ID" value="CLYHEMP019637.1"/>
    <property type="gene ID" value="CLYHEMG019637"/>
</dbReference>
<feature type="region of interest" description="Disordered" evidence="7">
    <location>
        <begin position="45"/>
        <end position="83"/>
    </location>
</feature>
<accession>A0A7M6DP92</accession>
<dbReference type="OrthoDB" id="6159439at2759"/>
<dbReference type="RefSeq" id="XP_066927247.1">
    <property type="nucleotide sequence ID" value="XM_067071146.1"/>
</dbReference>
<dbReference type="InterPro" id="IPR017970">
    <property type="entry name" value="Homeobox_CS"/>
</dbReference>
<keyword evidence="2 5" id="KW-0238">DNA-binding</keyword>
<dbReference type="Proteomes" id="UP000594262">
    <property type="component" value="Unplaced"/>
</dbReference>
<keyword evidence="3 5" id="KW-0371">Homeobox</keyword>
<evidence type="ECO:0000256" key="5">
    <source>
        <dbReference type="PROSITE-ProRule" id="PRU00108"/>
    </source>
</evidence>
<dbReference type="InterPro" id="IPR009057">
    <property type="entry name" value="Homeodomain-like_sf"/>
</dbReference>
<evidence type="ECO:0000256" key="6">
    <source>
        <dbReference type="RuleBase" id="RU000682"/>
    </source>
</evidence>
<dbReference type="InterPro" id="IPR000047">
    <property type="entry name" value="HTH_motif"/>
</dbReference>
<proteinExistence type="predicted"/>
<dbReference type="PANTHER" id="PTHR24329">
    <property type="entry name" value="HOMEOBOX PROTEIN ARISTALESS"/>
    <property type="match status" value="1"/>
</dbReference>
<dbReference type="SMART" id="SM00389">
    <property type="entry name" value="HOX"/>
    <property type="match status" value="1"/>
</dbReference>
<dbReference type="Gene3D" id="1.10.10.60">
    <property type="entry name" value="Homeodomain-like"/>
    <property type="match status" value="1"/>
</dbReference>
<evidence type="ECO:0000256" key="1">
    <source>
        <dbReference type="ARBA" id="ARBA00004123"/>
    </source>
</evidence>
<dbReference type="Pfam" id="PF00046">
    <property type="entry name" value="Homeodomain"/>
    <property type="match status" value="1"/>
</dbReference>
<reference evidence="9" key="1">
    <citation type="submission" date="2021-01" db="UniProtKB">
        <authorList>
            <consortium name="EnsemblMetazoa"/>
        </authorList>
    </citation>
    <scope>IDENTIFICATION</scope>
</reference>
<dbReference type="PROSITE" id="PS00027">
    <property type="entry name" value="HOMEOBOX_1"/>
    <property type="match status" value="1"/>
</dbReference>
<evidence type="ECO:0000313" key="9">
    <source>
        <dbReference type="EnsemblMetazoa" id="CLYHEMP019637.1"/>
    </source>
</evidence>
<dbReference type="FunFam" id="1.10.10.60:FF:000291">
    <property type="entry name" value="ALX homeobox protein 1"/>
    <property type="match status" value="1"/>
</dbReference>
<feature type="DNA-binding region" description="Homeobox" evidence="5">
    <location>
        <begin position="126"/>
        <end position="185"/>
    </location>
</feature>
<dbReference type="InterPro" id="IPR050649">
    <property type="entry name" value="Paired_Homeobox_TFs"/>
</dbReference>
<feature type="compositionally biased region" description="Polar residues" evidence="7">
    <location>
        <begin position="59"/>
        <end position="70"/>
    </location>
</feature>
<dbReference type="SUPFAM" id="SSF46689">
    <property type="entry name" value="Homeodomain-like"/>
    <property type="match status" value="1"/>
</dbReference>
<keyword evidence="4 5" id="KW-0539">Nucleus</keyword>
<keyword evidence="10" id="KW-1185">Reference proteome</keyword>
<evidence type="ECO:0000256" key="4">
    <source>
        <dbReference type="ARBA" id="ARBA00023242"/>
    </source>
</evidence>